<feature type="coiled-coil region" evidence="1">
    <location>
        <begin position="165"/>
        <end position="192"/>
    </location>
</feature>
<dbReference type="EnsemblMetazoa" id="PPAI003184-RA">
    <property type="protein sequence ID" value="PPAI003184-PA"/>
    <property type="gene ID" value="PPAI003184"/>
</dbReference>
<feature type="region of interest" description="Disordered" evidence="2">
    <location>
        <begin position="211"/>
        <end position="233"/>
    </location>
</feature>
<accession>A0A1B0D6S5</accession>
<dbReference type="Gene3D" id="3.30.40.10">
    <property type="entry name" value="Zinc/RING finger domain, C3HC4 (zinc finger)"/>
    <property type="match status" value="1"/>
</dbReference>
<evidence type="ECO:0000256" key="1">
    <source>
        <dbReference type="SAM" id="Coils"/>
    </source>
</evidence>
<keyword evidence="1" id="KW-0175">Coiled coil</keyword>
<dbReference type="GO" id="GO:0061630">
    <property type="term" value="F:ubiquitin protein ligase activity"/>
    <property type="evidence" value="ECO:0007669"/>
    <property type="project" value="InterPro"/>
</dbReference>
<dbReference type="Proteomes" id="UP000092462">
    <property type="component" value="Unassembled WGS sequence"/>
</dbReference>
<dbReference type="SMART" id="SM00184">
    <property type="entry name" value="RING"/>
    <property type="match status" value="1"/>
</dbReference>
<dbReference type="Pfam" id="PF00400">
    <property type="entry name" value="WD40"/>
    <property type="match status" value="3"/>
</dbReference>
<dbReference type="PROSITE" id="PS50082">
    <property type="entry name" value="WD_REPEATS_2"/>
    <property type="match status" value="3"/>
</dbReference>
<dbReference type="SUPFAM" id="SSF50978">
    <property type="entry name" value="WD40 repeat-like"/>
    <property type="match status" value="1"/>
</dbReference>
<dbReference type="InterPro" id="IPR020472">
    <property type="entry name" value="WD40_PAC1"/>
</dbReference>
<dbReference type="Pfam" id="PF13923">
    <property type="entry name" value="zf-C3HC4_2"/>
    <property type="match status" value="1"/>
</dbReference>
<dbReference type="Gene3D" id="2.130.10.10">
    <property type="entry name" value="YVTN repeat-like/Quinoprotein amine dehydrogenase"/>
    <property type="match status" value="1"/>
</dbReference>
<dbReference type="PANTHER" id="PTHR44080:SF1">
    <property type="entry name" value="E3 UBIQUITIN-PROTEIN LIGASE COP1"/>
    <property type="match status" value="1"/>
</dbReference>
<dbReference type="InterPro" id="IPR001680">
    <property type="entry name" value="WD40_rpt"/>
</dbReference>
<dbReference type="InterPro" id="IPR019775">
    <property type="entry name" value="WD40_repeat_CS"/>
</dbReference>
<dbReference type="PROSITE" id="PS50089">
    <property type="entry name" value="ZF_RING_2"/>
    <property type="match status" value="1"/>
</dbReference>
<dbReference type="SUPFAM" id="SSF57850">
    <property type="entry name" value="RING/U-box"/>
    <property type="match status" value="1"/>
</dbReference>
<keyword evidence="4" id="KW-1185">Reference proteome</keyword>
<dbReference type="PANTHER" id="PTHR44080">
    <property type="entry name" value="E3 UBIQUITIN-PROTEIN LIGASE COP1"/>
    <property type="match status" value="1"/>
</dbReference>
<dbReference type="InterPro" id="IPR036322">
    <property type="entry name" value="WD40_repeat_dom_sf"/>
</dbReference>
<dbReference type="CDD" id="cd16504">
    <property type="entry name" value="RING-HC_COP1"/>
    <property type="match status" value="1"/>
</dbReference>
<dbReference type="InterPro" id="IPR017907">
    <property type="entry name" value="Znf_RING_CS"/>
</dbReference>
<evidence type="ECO:0000256" key="2">
    <source>
        <dbReference type="SAM" id="MobiDB-lite"/>
    </source>
</evidence>
<dbReference type="PRINTS" id="PR00320">
    <property type="entry name" value="GPROTEINBRPT"/>
</dbReference>
<name>A0A1B0D6S5_PHLPP</name>
<dbReference type="VEuPathDB" id="VectorBase:PPAI003184"/>
<evidence type="ECO:0000313" key="3">
    <source>
        <dbReference type="EnsemblMetazoa" id="PPAI003184-PA"/>
    </source>
</evidence>
<dbReference type="EMBL" id="AJVK01026234">
    <property type="status" value="NOT_ANNOTATED_CDS"/>
    <property type="molecule type" value="Genomic_DNA"/>
</dbReference>
<dbReference type="InterPro" id="IPR013083">
    <property type="entry name" value="Znf_RING/FYVE/PHD"/>
</dbReference>
<dbReference type="InterPro" id="IPR001841">
    <property type="entry name" value="Znf_RING"/>
</dbReference>
<reference evidence="3" key="1">
    <citation type="submission" date="2022-08" db="UniProtKB">
        <authorList>
            <consortium name="EnsemblMetazoa"/>
        </authorList>
    </citation>
    <scope>IDENTIFICATION</scope>
    <source>
        <strain evidence="3">Israel</strain>
    </source>
</reference>
<proteinExistence type="predicted"/>
<protein>
    <submittedName>
        <fullName evidence="3">Uncharacterized protein</fullName>
    </submittedName>
</protein>
<organism evidence="3 4">
    <name type="scientific">Phlebotomus papatasi</name>
    <name type="common">Sandfly</name>
    <dbReference type="NCBI Taxonomy" id="29031"/>
    <lineage>
        <taxon>Eukaryota</taxon>
        <taxon>Metazoa</taxon>
        <taxon>Ecdysozoa</taxon>
        <taxon>Arthropoda</taxon>
        <taxon>Hexapoda</taxon>
        <taxon>Insecta</taxon>
        <taxon>Pterygota</taxon>
        <taxon>Neoptera</taxon>
        <taxon>Endopterygota</taxon>
        <taxon>Diptera</taxon>
        <taxon>Nematocera</taxon>
        <taxon>Psychodoidea</taxon>
        <taxon>Psychodidae</taxon>
        <taxon>Phlebotomus</taxon>
        <taxon>Phlebotomus</taxon>
    </lineage>
</organism>
<dbReference type="PROSITE" id="PS50294">
    <property type="entry name" value="WD_REPEATS_REGION"/>
    <property type="match status" value="2"/>
</dbReference>
<dbReference type="AlphaFoldDB" id="A0A1B0D6S5"/>
<dbReference type="PROSITE" id="PS00678">
    <property type="entry name" value="WD_REPEATS_1"/>
    <property type="match status" value="1"/>
</dbReference>
<dbReference type="InterPro" id="IPR015943">
    <property type="entry name" value="WD40/YVTN_repeat-like_dom_sf"/>
</dbReference>
<sequence>MSRRGNIVDAMADSGSGSRRLTALSGISSTIEDKNSDLLCPICFEMITEAHITKCGHTFCYQCIVKSIESTKRCPKCCFSLPSQELIFPNFLLNELVTKQRLRMATSEQLTGDTAVKDGNKLKDLIARDSQNLSLSDVDVMLEILSHRRQILETETCVAQNRLLFEFLKHLLKQKEEQKAQIAKEIDLISRDLHEVECILKERRSILVSGSGEEEATGSAQEEVLASDNEKQQVPELPNVDEEKAEDEYPRVARVLHELYLENFTKLSRKASKPLLELTDNLILRIPTEIQILTTSLEVAIDKYVCIRRFRMVKVDEVTSGLNELKPSPTEDLSNGSIVSGIEFDKDNEYFAIAGVTKRIKVYDYLAVIRDVVDIHYPVVEMVSNSKISCVVWNSYHKNILASSDYDGTVTIWDAVTGQRTKFFQEHDKRCWSVDFNNVDSRLVASGSDDGRMKLWSLLANNSVATLDTKANICCVKFNPKSSCHIAFGSADHCVHYYDLRHTTKPLCVFTGHQKAVSYVKFLNEQEIVSASTDSRLRLWNVNSPPYSIRSYVGHMNEKNFVGLATDGEYIACGSEDISLYVYYKGLPKPLFSMKIDRPSSIDQPGSDLNEFVSAVCWRKQCNVMVVANSRGIVKILELV</sequence>
<dbReference type="PROSITE" id="PS00518">
    <property type="entry name" value="ZF_RING_1"/>
    <property type="match status" value="1"/>
</dbReference>
<evidence type="ECO:0000313" key="4">
    <source>
        <dbReference type="Proteomes" id="UP000092462"/>
    </source>
</evidence>
<dbReference type="InterPro" id="IPR042755">
    <property type="entry name" value="COP1"/>
</dbReference>
<dbReference type="GO" id="GO:0043161">
    <property type="term" value="P:proteasome-mediated ubiquitin-dependent protein catabolic process"/>
    <property type="evidence" value="ECO:0007669"/>
    <property type="project" value="TreeGrafter"/>
</dbReference>
<dbReference type="VEuPathDB" id="VectorBase:PPAPM1_003851"/>
<dbReference type="SMART" id="SM00320">
    <property type="entry name" value="WD40"/>
    <property type="match status" value="6"/>
</dbReference>